<evidence type="ECO:0000313" key="4">
    <source>
        <dbReference type="EMBL" id="GDY69231.1"/>
    </source>
</evidence>
<dbReference type="InterPro" id="IPR036412">
    <property type="entry name" value="HAD-like_sf"/>
</dbReference>
<dbReference type="Pfam" id="PF05116">
    <property type="entry name" value="S6PP"/>
    <property type="match status" value="1"/>
</dbReference>
<dbReference type="PANTHER" id="PTHR10000:SF57">
    <property type="entry name" value="KANOSAMINE-6-PHOSPHATE PHOSPHATASE"/>
    <property type="match status" value="1"/>
</dbReference>
<feature type="region of interest" description="Disordered" evidence="2">
    <location>
        <begin position="286"/>
        <end position="305"/>
    </location>
</feature>
<feature type="compositionally biased region" description="Basic residues" evidence="2">
    <location>
        <begin position="288"/>
        <end position="305"/>
    </location>
</feature>
<dbReference type="GO" id="GO:0005829">
    <property type="term" value="C:cytosol"/>
    <property type="evidence" value="ECO:0007669"/>
    <property type="project" value="TreeGrafter"/>
</dbReference>
<organism evidence="4 7">
    <name type="scientific">Streptomyces avermitilis</name>
    <dbReference type="NCBI Taxonomy" id="33903"/>
    <lineage>
        <taxon>Bacteria</taxon>
        <taxon>Bacillati</taxon>
        <taxon>Actinomycetota</taxon>
        <taxon>Actinomycetes</taxon>
        <taxon>Kitasatosporales</taxon>
        <taxon>Streptomycetaceae</taxon>
        <taxon>Streptomyces</taxon>
    </lineage>
</organism>
<dbReference type="SUPFAM" id="SSF56784">
    <property type="entry name" value="HAD-like"/>
    <property type="match status" value="1"/>
</dbReference>
<dbReference type="AlphaFoldDB" id="A0A4D4MB83"/>
<evidence type="ECO:0000259" key="3">
    <source>
        <dbReference type="Pfam" id="PF05116"/>
    </source>
</evidence>
<gene>
    <name evidence="4" type="primary">ntdB</name>
    <name evidence="4" type="ORF">SAV14893_086240</name>
    <name evidence="5" type="ORF">SAV31267_089700</name>
</gene>
<name>A0A4D4MB83_STRAX</name>
<dbReference type="NCBIfam" id="TIGR01484">
    <property type="entry name" value="HAD-SF-IIB"/>
    <property type="match status" value="1"/>
</dbReference>
<reference evidence="5 6" key="1">
    <citation type="submission" date="2019-04" db="EMBL/GenBank/DDBJ databases">
        <title>Draft genome sequences of Streptomyces avermitilis ATCC 31267.</title>
        <authorList>
            <person name="Komaki H."/>
            <person name="Tamura T."/>
            <person name="Hosoyama A."/>
        </authorList>
    </citation>
    <scope>NUCLEOTIDE SEQUENCE [LARGE SCALE GENOMIC DNA]</scope>
    <source>
        <strain evidence="5 6">ATCC 31267</strain>
    </source>
</reference>
<evidence type="ECO:0000313" key="6">
    <source>
        <dbReference type="Proteomes" id="UP000299211"/>
    </source>
</evidence>
<dbReference type="EMBL" id="BJHX01000002">
    <property type="protein sequence ID" value="GDY69231.1"/>
    <property type="molecule type" value="Genomic_DNA"/>
</dbReference>
<dbReference type="Proteomes" id="UP000302139">
    <property type="component" value="Unassembled WGS sequence"/>
</dbReference>
<dbReference type="InterPro" id="IPR006379">
    <property type="entry name" value="HAD-SF_hydro_IIB"/>
</dbReference>
<dbReference type="GO" id="GO:0016791">
    <property type="term" value="F:phosphatase activity"/>
    <property type="evidence" value="ECO:0007669"/>
    <property type="project" value="TreeGrafter"/>
</dbReference>
<dbReference type="SFLD" id="SFLDG01140">
    <property type="entry name" value="C2.B:_Phosphomannomutase_and_P"/>
    <property type="match status" value="1"/>
</dbReference>
<dbReference type="PANTHER" id="PTHR10000">
    <property type="entry name" value="PHOSPHOSERINE PHOSPHATASE"/>
    <property type="match status" value="1"/>
</dbReference>
<dbReference type="InterPro" id="IPR023214">
    <property type="entry name" value="HAD_sf"/>
</dbReference>
<protein>
    <submittedName>
        <fullName evidence="4">Kanosamine-6-phosphate phosphatase</fullName>
    </submittedName>
</protein>
<evidence type="ECO:0000256" key="1">
    <source>
        <dbReference type="ARBA" id="ARBA00022801"/>
    </source>
</evidence>
<feature type="domain" description="Sucrose phosphatase-like" evidence="3">
    <location>
        <begin position="22"/>
        <end position="261"/>
    </location>
</feature>
<proteinExistence type="predicted"/>
<reference evidence="4 7" key="2">
    <citation type="submission" date="2019-04" db="EMBL/GenBank/DDBJ databases">
        <title>Draft genome sequences of Streptomyces avermitilis NBRC 14893.</title>
        <authorList>
            <person name="Komaki H."/>
            <person name="Tamura T."/>
            <person name="Hosoyama A."/>
        </authorList>
    </citation>
    <scope>NUCLEOTIDE SEQUENCE [LARGE SCALE GENOMIC DNA]</scope>
    <source>
        <strain evidence="4 7">NBRC 14893</strain>
    </source>
</reference>
<dbReference type="SFLD" id="SFLDS00003">
    <property type="entry name" value="Haloacid_Dehalogenase"/>
    <property type="match status" value="1"/>
</dbReference>
<dbReference type="EMBL" id="BJHY01000002">
    <property type="protein sequence ID" value="GDY79485.1"/>
    <property type="molecule type" value="Genomic_DNA"/>
</dbReference>
<comment type="caution">
    <text evidence="4">The sequence shown here is derived from an EMBL/GenBank/DDBJ whole genome shotgun (WGS) entry which is preliminary data.</text>
</comment>
<dbReference type="Gene3D" id="3.40.50.1000">
    <property type="entry name" value="HAD superfamily/HAD-like"/>
    <property type="match status" value="1"/>
</dbReference>
<dbReference type="SFLD" id="SFLDG01141">
    <property type="entry name" value="C2.B.1:_Sucrose_Phosphatase_Li"/>
    <property type="match status" value="1"/>
</dbReference>
<sequence length="305" mass="33795">MPHSVPPLTDIGPLPTASTVRTVVFSDFDETYLAHSGTPEQVRSRQALENYLEDAGERHGLLFGWVTGSSLSSVLGKARRHGLRFLPHFIACSLGTELHVISEAGIQPEPGWQRRMLTTGEHLEGLAEEAFRELRTRGVPLVPQSCRAPGSRVISYYYFAQDPERDARQLALIRRTADRLSLGVNLSRCNPAAGDPDDCYDVDFLPRDCGKRHIVEYICRLYAVSEADAFAFGDSGNDLEMLTAVGRGLLVGNCTEEARARYPQVSARSHADAILSELRGFYRDASGNHRRRQHRPHARRSGGGL</sequence>
<dbReference type="Gene3D" id="3.30.70.1410">
    <property type="entry name" value="yhjk (haloacid dehalogenase-like hydrolase protein) domain"/>
    <property type="match status" value="1"/>
</dbReference>
<dbReference type="STRING" id="33903.AQJ43_28860"/>
<dbReference type="GO" id="GO:0000287">
    <property type="term" value="F:magnesium ion binding"/>
    <property type="evidence" value="ECO:0007669"/>
    <property type="project" value="TreeGrafter"/>
</dbReference>
<dbReference type="InterPro" id="IPR006380">
    <property type="entry name" value="SPP-like_dom"/>
</dbReference>
<dbReference type="Proteomes" id="UP000299211">
    <property type="component" value="Unassembled WGS sequence"/>
</dbReference>
<evidence type="ECO:0000256" key="2">
    <source>
        <dbReference type="SAM" id="MobiDB-lite"/>
    </source>
</evidence>
<accession>A0A4D4MB83</accession>
<keyword evidence="1" id="KW-0378">Hydrolase</keyword>
<evidence type="ECO:0000313" key="5">
    <source>
        <dbReference type="EMBL" id="GDY79485.1"/>
    </source>
</evidence>
<evidence type="ECO:0000313" key="7">
    <source>
        <dbReference type="Proteomes" id="UP000302139"/>
    </source>
</evidence>